<dbReference type="EMBL" id="BOON01000005">
    <property type="protein sequence ID" value="GII21010.1"/>
    <property type="molecule type" value="Genomic_DNA"/>
</dbReference>
<dbReference type="Proteomes" id="UP000599074">
    <property type="component" value="Unassembled WGS sequence"/>
</dbReference>
<dbReference type="PANTHER" id="PTHR43861:SF1">
    <property type="entry name" value="TRANS-ACONITATE 2-METHYLTRANSFERASE"/>
    <property type="match status" value="1"/>
</dbReference>
<name>A0A8J3T5R2_9ACTN</name>
<dbReference type="InterPro" id="IPR023149">
    <property type="entry name" value="Trans_acon_MeTrfase_C"/>
</dbReference>
<sequence length="269" mass="29166">MLSGVNWDPAQYERFAAERARPFHDLVSQVPTPTPERVVDLGCGPGTVTATLADRWPDAHVEGLDSSPEMISRATRLTRPGRLEFGPDDIAQWRPAPGSVDVIVSNAALQWVPDHVTALPAWAASLRPGGTLAVQIPVSAGIPAAEVFRAVSTSPRWADRLREATSSVGPRSVSPVRPADEYIDVLAGSGLTVNAWQTTYLHILPGEDPVLEWFASTGLRPYLDALADDPAALAGFRDEVAERLREAYPRREYGTVLAFPRLFLVATRG</sequence>
<dbReference type="Gene3D" id="3.40.50.150">
    <property type="entry name" value="Vaccinia Virus protein VP39"/>
    <property type="match status" value="1"/>
</dbReference>
<dbReference type="Pfam" id="PF13649">
    <property type="entry name" value="Methyltransf_25"/>
    <property type="match status" value="1"/>
</dbReference>
<dbReference type="SUPFAM" id="SSF53335">
    <property type="entry name" value="S-adenosyl-L-methionine-dependent methyltransferases"/>
    <property type="match status" value="1"/>
</dbReference>
<proteinExistence type="predicted"/>
<dbReference type="AlphaFoldDB" id="A0A8J3T5R2"/>
<organism evidence="4 5">
    <name type="scientific">Planosporangium mesophilum</name>
    <dbReference type="NCBI Taxonomy" id="689768"/>
    <lineage>
        <taxon>Bacteria</taxon>
        <taxon>Bacillati</taxon>
        <taxon>Actinomycetota</taxon>
        <taxon>Actinomycetes</taxon>
        <taxon>Micromonosporales</taxon>
        <taxon>Micromonosporaceae</taxon>
        <taxon>Planosporangium</taxon>
    </lineage>
</organism>
<reference evidence="4" key="1">
    <citation type="submission" date="2021-01" db="EMBL/GenBank/DDBJ databases">
        <title>Whole genome shotgun sequence of Planosporangium mesophilum NBRC 109066.</title>
        <authorList>
            <person name="Komaki H."/>
            <person name="Tamura T."/>
        </authorList>
    </citation>
    <scope>NUCLEOTIDE SEQUENCE</scope>
    <source>
        <strain evidence="4">NBRC 109066</strain>
    </source>
</reference>
<comment type="caution">
    <text evidence="4">The sequence shown here is derived from an EMBL/GenBank/DDBJ whole genome shotgun (WGS) entry which is preliminary data.</text>
</comment>
<dbReference type="CDD" id="cd02440">
    <property type="entry name" value="AdoMet_MTases"/>
    <property type="match status" value="1"/>
</dbReference>
<dbReference type="Gene3D" id="1.10.150.290">
    <property type="entry name" value="S-adenosyl-L-methionine-dependent methyltransferases"/>
    <property type="match status" value="1"/>
</dbReference>
<evidence type="ECO:0000256" key="2">
    <source>
        <dbReference type="ARBA" id="ARBA00022679"/>
    </source>
</evidence>
<keyword evidence="5" id="KW-1185">Reference proteome</keyword>
<dbReference type="InterPro" id="IPR029063">
    <property type="entry name" value="SAM-dependent_MTases_sf"/>
</dbReference>
<dbReference type="GO" id="GO:0030798">
    <property type="term" value="F:trans-aconitate 2-methyltransferase activity"/>
    <property type="evidence" value="ECO:0007669"/>
    <property type="project" value="InterPro"/>
</dbReference>
<evidence type="ECO:0000256" key="1">
    <source>
        <dbReference type="ARBA" id="ARBA00022603"/>
    </source>
</evidence>
<gene>
    <name evidence="4" type="primary">tam</name>
    <name evidence="4" type="ORF">Pme01_06070</name>
</gene>
<keyword evidence="1" id="KW-0489">Methyltransferase</keyword>
<dbReference type="GO" id="GO:0032259">
    <property type="term" value="P:methylation"/>
    <property type="evidence" value="ECO:0007669"/>
    <property type="project" value="UniProtKB-KW"/>
</dbReference>
<keyword evidence="2" id="KW-0808">Transferase</keyword>
<evidence type="ECO:0000313" key="4">
    <source>
        <dbReference type="EMBL" id="GII21010.1"/>
    </source>
</evidence>
<accession>A0A8J3T5R2</accession>
<protein>
    <submittedName>
        <fullName evidence="4">Trans-aconitate 2-methyltransferase</fullName>
    </submittedName>
</protein>
<evidence type="ECO:0000313" key="5">
    <source>
        <dbReference type="Proteomes" id="UP000599074"/>
    </source>
</evidence>
<dbReference type="PANTHER" id="PTHR43861">
    <property type="entry name" value="TRANS-ACONITATE 2-METHYLTRANSFERASE-RELATED"/>
    <property type="match status" value="1"/>
</dbReference>
<dbReference type="InterPro" id="IPR041698">
    <property type="entry name" value="Methyltransf_25"/>
</dbReference>
<evidence type="ECO:0000259" key="3">
    <source>
        <dbReference type="Pfam" id="PF13649"/>
    </source>
</evidence>
<feature type="domain" description="Methyltransferase" evidence="3">
    <location>
        <begin position="38"/>
        <end position="130"/>
    </location>
</feature>